<dbReference type="PIRSF" id="PIRSF035875">
    <property type="entry name" value="RNase_BN"/>
    <property type="match status" value="1"/>
</dbReference>
<dbReference type="InterPro" id="IPR017039">
    <property type="entry name" value="Virul_fac_BrkB"/>
</dbReference>
<sequence>MLNLKTRLHNTTLFQKLVDKSKVWVLPGFEGLPLYDVLTFFFREIKSKSLADRAAAISFNFLLAIPPFFIFLFTLVPFIPMKNVEPTLYRLAEDVTPNYNTYMIVRNMIHDFLYTNRTGLLSIAFLMAFFYSSNGLMGIMRSFNKMQPGFIQRKWWQTRLLALQLTAVLVFLLLITVVLIIAQGTILRYIFNQLHVESELVRKSVQLVRWLLIVMLFFSMLAVIYRFAPATAKKWKFINAGSTLATMLMILVTLGFSLFVNNFVNYNKIYGSIGTILILMLFLYFNSFILLIGFELNVSISTLKEIAASRMEDEPVEIQGLS</sequence>
<keyword evidence="4 6" id="KW-1133">Transmembrane helix</keyword>
<evidence type="ECO:0000256" key="1">
    <source>
        <dbReference type="ARBA" id="ARBA00004651"/>
    </source>
</evidence>
<dbReference type="RefSeq" id="WP_145714788.1">
    <property type="nucleotide sequence ID" value="NZ_BAAAFY010000001.1"/>
</dbReference>
<keyword evidence="3 6" id="KW-0812">Transmembrane</keyword>
<feature type="transmembrane region" description="Helical" evidence="6">
    <location>
        <begin position="120"/>
        <end position="139"/>
    </location>
</feature>
<evidence type="ECO:0000256" key="6">
    <source>
        <dbReference type="SAM" id="Phobius"/>
    </source>
</evidence>
<gene>
    <name evidence="7" type="ORF">LX66_2972</name>
</gene>
<comment type="caution">
    <text evidence="7">The sequence shown here is derived from an EMBL/GenBank/DDBJ whole genome shotgun (WGS) entry which is preliminary data.</text>
</comment>
<feature type="transmembrane region" description="Helical" evidence="6">
    <location>
        <begin position="160"/>
        <end position="187"/>
    </location>
</feature>
<proteinExistence type="predicted"/>
<dbReference type="EMBL" id="VLLG01000003">
    <property type="protein sequence ID" value="TWI88884.1"/>
    <property type="molecule type" value="Genomic_DNA"/>
</dbReference>
<dbReference type="OrthoDB" id="977385at2"/>
<dbReference type="AlphaFoldDB" id="A0A562T6K5"/>
<feature type="transmembrane region" description="Helical" evidence="6">
    <location>
        <begin position="272"/>
        <end position="294"/>
    </location>
</feature>
<feature type="transmembrane region" description="Helical" evidence="6">
    <location>
        <begin position="237"/>
        <end position="260"/>
    </location>
</feature>
<reference evidence="7 8" key="1">
    <citation type="journal article" date="2013" name="Stand. Genomic Sci.">
        <title>Genomic Encyclopedia of Type Strains, Phase I: The one thousand microbial genomes (KMG-I) project.</title>
        <authorList>
            <person name="Kyrpides N.C."/>
            <person name="Woyke T."/>
            <person name="Eisen J.A."/>
            <person name="Garrity G."/>
            <person name="Lilburn T.G."/>
            <person name="Beck B.J."/>
            <person name="Whitman W.B."/>
            <person name="Hugenholtz P."/>
            <person name="Klenk H.P."/>
        </authorList>
    </citation>
    <scope>NUCLEOTIDE SEQUENCE [LARGE SCALE GENOMIC DNA]</scope>
    <source>
        <strain evidence="7 8">DSM 13484</strain>
    </source>
</reference>
<dbReference type="Pfam" id="PF03631">
    <property type="entry name" value="Virul_fac_BrkB"/>
    <property type="match status" value="1"/>
</dbReference>
<dbReference type="NCBIfam" id="TIGR00765">
    <property type="entry name" value="yihY_not_rbn"/>
    <property type="match status" value="1"/>
</dbReference>
<evidence type="ECO:0000256" key="4">
    <source>
        <dbReference type="ARBA" id="ARBA00022989"/>
    </source>
</evidence>
<organism evidence="7 8">
    <name type="scientific">Chitinophaga japonensis</name>
    <name type="common">Flexibacter japonensis</name>
    <dbReference type="NCBI Taxonomy" id="104662"/>
    <lineage>
        <taxon>Bacteria</taxon>
        <taxon>Pseudomonadati</taxon>
        <taxon>Bacteroidota</taxon>
        <taxon>Chitinophagia</taxon>
        <taxon>Chitinophagales</taxon>
        <taxon>Chitinophagaceae</taxon>
        <taxon>Chitinophaga</taxon>
    </lineage>
</organism>
<keyword evidence="5 6" id="KW-0472">Membrane</keyword>
<dbReference type="PANTHER" id="PTHR30213">
    <property type="entry name" value="INNER MEMBRANE PROTEIN YHJD"/>
    <property type="match status" value="1"/>
</dbReference>
<evidence type="ECO:0000313" key="7">
    <source>
        <dbReference type="EMBL" id="TWI88884.1"/>
    </source>
</evidence>
<evidence type="ECO:0000256" key="2">
    <source>
        <dbReference type="ARBA" id="ARBA00022475"/>
    </source>
</evidence>
<evidence type="ECO:0000256" key="5">
    <source>
        <dbReference type="ARBA" id="ARBA00023136"/>
    </source>
</evidence>
<feature type="transmembrane region" description="Helical" evidence="6">
    <location>
        <begin position="207"/>
        <end position="225"/>
    </location>
</feature>
<keyword evidence="8" id="KW-1185">Reference proteome</keyword>
<protein>
    <submittedName>
        <fullName evidence="7">Membrane protein</fullName>
    </submittedName>
</protein>
<dbReference type="PANTHER" id="PTHR30213:SF0">
    <property type="entry name" value="UPF0761 MEMBRANE PROTEIN YIHY"/>
    <property type="match status" value="1"/>
</dbReference>
<dbReference type="GO" id="GO:0005886">
    <property type="term" value="C:plasma membrane"/>
    <property type="evidence" value="ECO:0007669"/>
    <property type="project" value="UniProtKB-SubCell"/>
</dbReference>
<dbReference type="Proteomes" id="UP000316778">
    <property type="component" value="Unassembled WGS sequence"/>
</dbReference>
<keyword evidence="2" id="KW-1003">Cell membrane</keyword>
<feature type="transmembrane region" description="Helical" evidence="6">
    <location>
        <begin position="54"/>
        <end position="79"/>
    </location>
</feature>
<name>A0A562T6K5_CHIJA</name>
<evidence type="ECO:0000256" key="3">
    <source>
        <dbReference type="ARBA" id="ARBA00022692"/>
    </source>
</evidence>
<accession>A0A562T6K5</accession>
<comment type="subcellular location">
    <subcellularLocation>
        <location evidence="1">Cell membrane</location>
        <topology evidence="1">Multi-pass membrane protein</topology>
    </subcellularLocation>
</comment>
<evidence type="ECO:0000313" key="8">
    <source>
        <dbReference type="Proteomes" id="UP000316778"/>
    </source>
</evidence>